<comment type="caution">
    <text evidence="1">The sequence shown here is derived from an EMBL/GenBank/DDBJ whole genome shotgun (WGS) entry which is preliminary data.</text>
</comment>
<protein>
    <submittedName>
        <fullName evidence="1">Uncharacterized protein</fullName>
    </submittedName>
</protein>
<dbReference type="InterPro" id="IPR025322">
    <property type="entry name" value="PADRE_dom"/>
</dbReference>
<sequence length="369" mass="40735">MSEGLGGCSNRYDRKNTGFEGCSGNSGVIGSASRSGKGDSAIREQKENARGNGGLKANIASNANSNAFQKNVGSRFEVLVEDYCEDAELVINNGKVKSTCEIGIKHKGVLREISNMLEKKDISSSYPKENFTSNSYLKGERGSKKDKGKHKQALDVSVISNAECLHVSGKTGRILLSGYSFGRKDKNSYRKARRRREIMFEFPDKMVCHADSFFIGHPIPALAINDGLMAGQTYFVLPIDVSHATSCRLLLCQALNSSPKHAPINFGQCPFEYIKGANGRVLIKVVPEFITRLINGQKEHIAIDGSDDQSPSNGLLCSTPELKKQYEILVGSREQVWSPKLETITEHKIRFSPCRFIGLEWKQTEKSDM</sequence>
<keyword evidence="2" id="KW-1185">Reference proteome</keyword>
<reference evidence="1 2" key="1">
    <citation type="submission" date="2021-02" db="EMBL/GenBank/DDBJ databases">
        <title>Plant Genome Project.</title>
        <authorList>
            <person name="Zhang R.-G."/>
        </authorList>
    </citation>
    <scope>NUCLEOTIDE SEQUENCE [LARGE SCALE GENOMIC DNA]</scope>
    <source>
        <tissue evidence="1">Leaves</tissue>
    </source>
</reference>
<organism evidence="1 2">
    <name type="scientific">Xanthoceras sorbifolium</name>
    <dbReference type="NCBI Taxonomy" id="99658"/>
    <lineage>
        <taxon>Eukaryota</taxon>
        <taxon>Viridiplantae</taxon>
        <taxon>Streptophyta</taxon>
        <taxon>Embryophyta</taxon>
        <taxon>Tracheophyta</taxon>
        <taxon>Spermatophyta</taxon>
        <taxon>Magnoliopsida</taxon>
        <taxon>eudicotyledons</taxon>
        <taxon>Gunneridae</taxon>
        <taxon>Pentapetalae</taxon>
        <taxon>rosids</taxon>
        <taxon>malvids</taxon>
        <taxon>Sapindales</taxon>
        <taxon>Sapindaceae</taxon>
        <taxon>Xanthoceroideae</taxon>
        <taxon>Xanthoceras</taxon>
    </lineage>
</organism>
<evidence type="ECO:0000313" key="2">
    <source>
        <dbReference type="Proteomes" id="UP000827721"/>
    </source>
</evidence>
<name>A0ABQ8HI41_9ROSI</name>
<evidence type="ECO:0000313" key="1">
    <source>
        <dbReference type="EMBL" id="KAH7560736.1"/>
    </source>
</evidence>
<dbReference type="EMBL" id="JAFEMO010000010">
    <property type="protein sequence ID" value="KAH7560736.1"/>
    <property type="molecule type" value="Genomic_DNA"/>
</dbReference>
<dbReference type="Pfam" id="PF14009">
    <property type="entry name" value="PADRE"/>
    <property type="match status" value="1"/>
</dbReference>
<dbReference type="Proteomes" id="UP000827721">
    <property type="component" value="Unassembled WGS sequence"/>
</dbReference>
<dbReference type="PANTHER" id="PTHR33052">
    <property type="entry name" value="DUF4228 DOMAIN PROTEIN-RELATED"/>
    <property type="match status" value="1"/>
</dbReference>
<accession>A0ABQ8HI41</accession>
<proteinExistence type="predicted"/>
<gene>
    <name evidence="1" type="ORF">JRO89_XS10G0086600</name>
</gene>